<dbReference type="Gene3D" id="3.30.450.40">
    <property type="match status" value="1"/>
</dbReference>
<organism evidence="2">
    <name type="scientific">Klebsiella quasipneumoniae</name>
    <dbReference type="NCBI Taxonomy" id="1463165"/>
    <lineage>
        <taxon>Bacteria</taxon>
        <taxon>Pseudomonadati</taxon>
        <taxon>Pseudomonadota</taxon>
        <taxon>Gammaproteobacteria</taxon>
        <taxon>Enterobacterales</taxon>
        <taxon>Enterobacteriaceae</taxon>
        <taxon>Klebsiella/Raoultella group</taxon>
        <taxon>Klebsiella</taxon>
        <taxon>Klebsiella pneumoniae complex</taxon>
    </lineage>
</organism>
<dbReference type="AlphaFoldDB" id="A0A6B7Q4Y5"/>
<dbReference type="SUPFAM" id="SSF55781">
    <property type="entry name" value="GAF domain-like"/>
    <property type="match status" value="1"/>
</dbReference>
<feature type="domain" description="GAF" evidence="1">
    <location>
        <begin position="25"/>
        <end position="164"/>
    </location>
</feature>
<dbReference type="InterPro" id="IPR003018">
    <property type="entry name" value="GAF"/>
</dbReference>
<dbReference type="PANTHER" id="PTHR43102:SF2">
    <property type="entry name" value="GAF DOMAIN-CONTAINING PROTEIN"/>
    <property type="match status" value="1"/>
</dbReference>
<name>A0A6B7Q4Y5_9ENTR</name>
<dbReference type="EMBL" id="MN310379">
    <property type="protein sequence ID" value="QFX77681.1"/>
    <property type="molecule type" value="Genomic_DNA"/>
</dbReference>
<dbReference type="SMART" id="SM00065">
    <property type="entry name" value="GAF"/>
    <property type="match status" value="1"/>
</dbReference>
<keyword evidence="2" id="KW-0614">Plasmid</keyword>
<evidence type="ECO:0000313" key="2">
    <source>
        <dbReference type="EMBL" id="QFX77681.1"/>
    </source>
</evidence>
<dbReference type="InterPro" id="IPR029016">
    <property type="entry name" value="GAF-like_dom_sf"/>
</dbReference>
<proteinExistence type="predicted"/>
<sequence>MKIMTNHKEENRLLSLYSMGILDTKSEERFDRLTRIATKLFDVPIALVSLIDRDRQWFKSCYGLKIKETDRSDSFCTIAVDLSEPLIVPDASLDPRFKENKLVKNDPYIRFYAGHPVRLPDGEIAGTICIIDTEPRVLTRDDFLLLKDLAEIVEDEFRIINEATTDPLTGICNRRSFALMTDESLRKAKKRKKHSVF</sequence>
<dbReference type="Pfam" id="PF01590">
    <property type="entry name" value="GAF"/>
    <property type="match status" value="1"/>
</dbReference>
<geneLocation type="plasmid" evidence="2">
    <name>pA2508-emrE</name>
</geneLocation>
<evidence type="ECO:0000259" key="1">
    <source>
        <dbReference type="SMART" id="SM00065"/>
    </source>
</evidence>
<accession>A0A6B7Q4Y5</accession>
<dbReference type="PANTHER" id="PTHR43102">
    <property type="entry name" value="SLR1143 PROTEIN"/>
    <property type="match status" value="1"/>
</dbReference>
<reference evidence="2" key="1">
    <citation type="submission" date="2019-08" db="EMBL/GenBank/DDBJ databases">
        <authorList>
            <person name="Xu Y."/>
        </authorList>
    </citation>
    <scope>NUCLEOTIDE SEQUENCE</scope>
    <source>
        <strain evidence="2">A2508</strain>
        <plasmid evidence="2">pA2508-emrE</plasmid>
    </source>
</reference>
<protein>
    <submittedName>
        <fullName evidence="2">GGDEF family domain protein</fullName>
    </submittedName>
</protein>